<accession>A0A1M6PWX0</accession>
<reference evidence="2 3" key="1">
    <citation type="submission" date="2016-11" db="EMBL/GenBank/DDBJ databases">
        <authorList>
            <person name="Jaros S."/>
            <person name="Januszkiewicz K."/>
            <person name="Wedrychowicz H."/>
        </authorList>
    </citation>
    <scope>NUCLEOTIDE SEQUENCE [LARGE SCALE GENOMIC DNA]</scope>
    <source>
        <strain evidence="2 3">DSM 3090</strain>
    </source>
</reference>
<keyword evidence="3" id="KW-1185">Reference proteome</keyword>
<organism evidence="2 3">
    <name type="scientific">Hathewaya proteolytica DSM 3090</name>
    <dbReference type="NCBI Taxonomy" id="1121331"/>
    <lineage>
        <taxon>Bacteria</taxon>
        <taxon>Bacillati</taxon>
        <taxon>Bacillota</taxon>
        <taxon>Clostridia</taxon>
        <taxon>Eubacteriales</taxon>
        <taxon>Clostridiaceae</taxon>
        <taxon>Hathewaya</taxon>
    </lineage>
</organism>
<evidence type="ECO:0000313" key="3">
    <source>
        <dbReference type="Proteomes" id="UP000183952"/>
    </source>
</evidence>
<proteinExistence type="predicted"/>
<dbReference type="AlphaFoldDB" id="A0A1M6PWX0"/>
<dbReference type="EMBL" id="FRAD01000014">
    <property type="protein sequence ID" value="SHK12388.1"/>
    <property type="molecule type" value="Genomic_DNA"/>
</dbReference>
<dbReference type="Proteomes" id="UP000183952">
    <property type="component" value="Unassembled WGS sequence"/>
</dbReference>
<protein>
    <recommendedName>
        <fullName evidence="1">DUF4097 domain-containing protein</fullName>
    </recommendedName>
</protein>
<dbReference type="InterPro" id="IPR025164">
    <property type="entry name" value="Toastrack_DUF4097"/>
</dbReference>
<gene>
    <name evidence="2" type="ORF">SAMN02745248_01841</name>
</gene>
<sequence>MTGDNFLRELAFRLRKMPQNEINEIINFYREAIDDRMEDGMKEEEAVAAMGEIEEIIKNIESECSHCQNQKAYEKSWQNNEAHNNEEFCRNEEPCGNGESCRNNGCYGKNESCGNEDFRGNIKENLKNMIKNFVENVENVARSTFTAEYEHYSTEDELYYIEVNDRNTEVIVKESADNMIHLEYCVDEDFFYKIDDSVKGELKVSKISRTKWGDTGSDSLKIYMPQSFKGNININTTNDEINIERIHCEKLVCHTSNDEINLTNVIVRNDCELITKNDEINLKNVELGNYAALRTTNDDISLCEVTVCKALKCVTTNGDIEGSIYGRIEDFNVCSSTTNGENNLPKRLQSNGFKELTVNTTNADINIDFI</sequence>
<dbReference type="RefSeq" id="WP_072903795.1">
    <property type="nucleotide sequence ID" value="NZ_FRAD01000014.1"/>
</dbReference>
<dbReference type="Pfam" id="PF13349">
    <property type="entry name" value="DUF4097"/>
    <property type="match status" value="1"/>
</dbReference>
<evidence type="ECO:0000313" key="2">
    <source>
        <dbReference type="EMBL" id="SHK12388.1"/>
    </source>
</evidence>
<dbReference type="OrthoDB" id="9804829at2"/>
<evidence type="ECO:0000259" key="1">
    <source>
        <dbReference type="Pfam" id="PF13349"/>
    </source>
</evidence>
<feature type="domain" description="DUF4097" evidence="1">
    <location>
        <begin position="231"/>
        <end position="366"/>
    </location>
</feature>
<dbReference type="Pfam" id="PF22564">
    <property type="entry name" value="HAAS"/>
    <property type="match status" value="1"/>
</dbReference>
<name>A0A1M6PWX0_9CLOT</name>